<evidence type="ECO:0000259" key="7">
    <source>
        <dbReference type="Pfam" id="PF00561"/>
    </source>
</evidence>
<comment type="caution">
    <text evidence="8">The sequence shown here is derived from an EMBL/GenBank/DDBJ whole genome shotgun (WGS) entry which is preliminary data.</text>
</comment>
<sequence>MSSKTDGQQTGAAALRRSEVAVLDSTMSYLEAGTSGPTVLFLHGNPTSSYIWRNIIPHVAPVGRCIAPDLIGYGQSGKPDIDYRFFDHVCYLDAFLEALDIKDLVIVAQDWGTALAFHLAARRPQRILGLAFMEFIRPFEHWEDFHQRQQARDLFKALRTPGVGEKLVLEDNVFVEKVLPASVLRTMSDEEMAAYRAPFATPQSRKPVLRLPRELPIEGQPADVAAISEHDHRALRLSSYPKLLFAGDPGALISPQAARQFAAELKNCRFINLGPGAHYLQEDHADAIGSAIAGWLPVIVQSNRMAEPAQQHDPEM</sequence>
<dbReference type="Pfam" id="PF00561">
    <property type="entry name" value="Abhydrolase_1"/>
    <property type="match status" value="1"/>
</dbReference>
<dbReference type="EMBL" id="JAVIJC010000026">
    <property type="protein sequence ID" value="MDX8494384.1"/>
    <property type="molecule type" value="Genomic_DNA"/>
</dbReference>
<feature type="active site" description="Nucleophile" evidence="6">
    <location>
        <position position="110"/>
    </location>
</feature>
<comment type="function">
    <text evidence="6">Catalyzes hydrolytic cleavage of carbon-halogen bonds in halogenated aliphatic compounds, leading to the formation of the corresponding primary alcohols, halide ions and protons.</text>
</comment>
<protein>
    <recommendedName>
        <fullName evidence="5 6">Haloalkane dehalogenase</fullName>
        <ecNumber evidence="3 6">3.8.1.5</ecNumber>
    </recommendedName>
</protein>
<dbReference type="Proteomes" id="UP001271249">
    <property type="component" value="Unassembled WGS sequence"/>
</dbReference>
<dbReference type="InterPro" id="IPR023594">
    <property type="entry name" value="Haloalkane_dehalogenase_2"/>
</dbReference>
<comment type="subunit">
    <text evidence="2 6">Monomer.</text>
</comment>
<feature type="active site" description="Proton donor" evidence="6">
    <location>
        <position position="134"/>
    </location>
</feature>
<keyword evidence="4 6" id="KW-0378">Hydrolase</keyword>
<dbReference type="GO" id="GO:0018786">
    <property type="term" value="F:haloalkane dehalogenase activity"/>
    <property type="evidence" value="ECO:0007669"/>
    <property type="project" value="UniProtKB-EC"/>
</dbReference>
<dbReference type="PRINTS" id="PR00412">
    <property type="entry name" value="EPOXHYDRLASE"/>
</dbReference>
<dbReference type="InterPro" id="IPR000073">
    <property type="entry name" value="AB_hydrolase_1"/>
</dbReference>
<gene>
    <name evidence="6" type="primary">dhaA</name>
    <name evidence="8" type="ORF">RFN29_22715</name>
</gene>
<evidence type="ECO:0000256" key="1">
    <source>
        <dbReference type="ARBA" id="ARBA00007213"/>
    </source>
</evidence>
<comment type="catalytic activity">
    <reaction evidence="6">
        <text>1-haloalkane + H2O = a halide anion + a primary alcohol + H(+)</text>
        <dbReference type="Rhea" id="RHEA:19081"/>
        <dbReference type="ChEBI" id="CHEBI:15377"/>
        <dbReference type="ChEBI" id="CHEBI:15378"/>
        <dbReference type="ChEBI" id="CHEBI:15734"/>
        <dbReference type="ChEBI" id="CHEBI:16042"/>
        <dbReference type="ChEBI" id="CHEBI:18060"/>
        <dbReference type="EC" id="3.8.1.5"/>
    </reaction>
</comment>
<reference evidence="8 9" key="1">
    <citation type="submission" date="2023-08" db="EMBL/GenBank/DDBJ databases">
        <title>Implementing the SeqCode for naming new Mesorhizobium species isolated from Vachellia karroo root nodules.</title>
        <authorList>
            <person name="Van Lill M."/>
        </authorList>
    </citation>
    <scope>NUCLEOTIDE SEQUENCE [LARGE SCALE GENOMIC DNA]</scope>
    <source>
        <strain evidence="8 9">VK22B</strain>
    </source>
</reference>
<dbReference type="RefSeq" id="WP_320228230.1">
    <property type="nucleotide sequence ID" value="NZ_JAVIJC010000026.1"/>
</dbReference>
<evidence type="ECO:0000313" key="8">
    <source>
        <dbReference type="EMBL" id="MDX8494384.1"/>
    </source>
</evidence>
<organism evidence="8 9">
    <name type="scientific">Mesorhizobium captivum</name>
    <dbReference type="NCBI Taxonomy" id="3072319"/>
    <lineage>
        <taxon>Bacteria</taxon>
        <taxon>Pseudomonadati</taxon>
        <taxon>Pseudomonadota</taxon>
        <taxon>Alphaproteobacteria</taxon>
        <taxon>Hyphomicrobiales</taxon>
        <taxon>Phyllobacteriaceae</taxon>
        <taxon>Mesorhizobium</taxon>
    </lineage>
</organism>
<dbReference type="Gene3D" id="3.40.50.1820">
    <property type="entry name" value="alpha/beta hydrolase"/>
    <property type="match status" value="1"/>
</dbReference>
<proteinExistence type="inferred from homology"/>
<evidence type="ECO:0000313" key="9">
    <source>
        <dbReference type="Proteomes" id="UP001271249"/>
    </source>
</evidence>
<evidence type="ECO:0000256" key="5">
    <source>
        <dbReference type="ARBA" id="ARBA00040785"/>
    </source>
</evidence>
<dbReference type="PANTHER" id="PTHR43798:SF33">
    <property type="entry name" value="HYDROLASE, PUTATIVE (AFU_ORTHOLOGUE AFUA_2G14860)-RELATED"/>
    <property type="match status" value="1"/>
</dbReference>
<dbReference type="InterPro" id="IPR000639">
    <property type="entry name" value="Epox_hydrolase-like"/>
</dbReference>
<dbReference type="InterPro" id="IPR050266">
    <property type="entry name" value="AB_hydrolase_sf"/>
</dbReference>
<dbReference type="InterPro" id="IPR029058">
    <property type="entry name" value="AB_hydrolase_fold"/>
</dbReference>
<dbReference type="PANTHER" id="PTHR43798">
    <property type="entry name" value="MONOACYLGLYCEROL LIPASE"/>
    <property type="match status" value="1"/>
</dbReference>
<feature type="domain" description="AB hydrolase-1" evidence="7">
    <location>
        <begin position="37"/>
        <end position="285"/>
    </location>
</feature>
<dbReference type="HAMAP" id="MF_01231">
    <property type="entry name" value="Haloalk_dehal_type2"/>
    <property type="match status" value="1"/>
</dbReference>
<evidence type="ECO:0000256" key="2">
    <source>
        <dbReference type="ARBA" id="ARBA00011245"/>
    </source>
</evidence>
<evidence type="ECO:0000256" key="3">
    <source>
        <dbReference type="ARBA" id="ARBA00012065"/>
    </source>
</evidence>
<name>A0ABU4Z574_9HYPH</name>
<evidence type="ECO:0000256" key="6">
    <source>
        <dbReference type="HAMAP-Rule" id="MF_01231"/>
    </source>
</evidence>
<feature type="active site" description="Proton acceptor" evidence="6">
    <location>
        <position position="278"/>
    </location>
</feature>
<dbReference type="SUPFAM" id="SSF53474">
    <property type="entry name" value="alpha/beta-Hydrolases"/>
    <property type="match status" value="1"/>
</dbReference>
<comment type="similarity">
    <text evidence="1 6">Belongs to the haloalkane dehalogenase family. Type 2 subfamily.</text>
</comment>
<dbReference type="NCBIfam" id="NF002938">
    <property type="entry name" value="PRK03592.1"/>
    <property type="match status" value="1"/>
</dbReference>
<keyword evidence="9" id="KW-1185">Reference proteome</keyword>
<dbReference type="EC" id="3.8.1.5" evidence="3 6"/>
<evidence type="ECO:0000256" key="4">
    <source>
        <dbReference type="ARBA" id="ARBA00022801"/>
    </source>
</evidence>
<accession>A0ABU4Z574</accession>